<protein>
    <recommendedName>
        <fullName evidence="2">Large polyvalent protein associated domain-containing protein</fullName>
    </recommendedName>
</protein>
<evidence type="ECO:0000256" key="1">
    <source>
        <dbReference type="SAM" id="Coils"/>
    </source>
</evidence>
<feature type="coiled-coil region" evidence="1">
    <location>
        <begin position="260"/>
        <end position="287"/>
    </location>
</feature>
<reference evidence="3 4" key="1">
    <citation type="submission" date="2014-07" db="EMBL/GenBank/DDBJ databases">
        <authorList>
            <person name="McCorrison J."/>
            <person name="Sanka R."/>
            <person name="Torralba M."/>
            <person name="Gillis M."/>
            <person name="Haft D.H."/>
            <person name="Methe B."/>
            <person name="Sutton G."/>
            <person name="Nelson K.E."/>
        </authorList>
    </citation>
    <scope>NUCLEOTIDE SEQUENCE [LARGE SCALE GENOMIC DNA]</scope>
    <source>
        <strain evidence="3 4">DNF00424</strain>
    </source>
</reference>
<dbReference type="Pfam" id="PF18847">
    <property type="entry name" value="LPD29"/>
    <property type="match status" value="1"/>
</dbReference>
<dbReference type="Proteomes" id="UP000029533">
    <property type="component" value="Unassembled WGS sequence"/>
</dbReference>
<evidence type="ECO:0000259" key="2">
    <source>
        <dbReference type="Pfam" id="PF18847"/>
    </source>
</evidence>
<gene>
    <name evidence="3" type="ORF">HMPREF2132_02035</name>
</gene>
<dbReference type="RefSeq" id="WP_036868575.1">
    <property type="nucleotide sequence ID" value="NZ_JRNJ01000022.1"/>
</dbReference>
<evidence type="ECO:0000313" key="4">
    <source>
        <dbReference type="Proteomes" id="UP000029533"/>
    </source>
</evidence>
<sequence>METKNLINAINIDNIYNRAQIYFRVERFARAAWGGLTVEINEKTGTLTLLKGSYILSRVASFEILANQEGDNIYLQAGEGSPFSSAWVVRGNEEGADVMNDCPAWKAAEAAACENETKPFDSLQVGDFLHGWAGWSSKNGSVSEYMEDFASIEEDSDGVNFCPNLMRIDKIVEMTDKELSALSFWKFNGGVDGGSFSDDAPAVGFSALSWSQKHSFIDSVCLIRTPTRWVAVDPQGYTCSRYVYFPLSWRVLFADSYSLAKTIREERKRKEQEEKEARDKAQREEYAARAARAVALMEKTKAKVYQEDEKRTEVRLTSNLRRYLSVCFPAVKFEIKKSSWGYFSRTIRWAGGPTEKEVNEVLEVMKGDHWAPEEGYNPGEERRYLSNDFTDRYGFLIHWMLYRD</sequence>
<dbReference type="AlphaFoldDB" id="A0AAW3FI42"/>
<evidence type="ECO:0000313" key="3">
    <source>
        <dbReference type="EMBL" id="KGF29975.1"/>
    </source>
</evidence>
<accession>A0AAW3FI42</accession>
<proteinExistence type="predicted"/>
<dbReference type="InterPro" id="IPR041311">
    <property type="entry name" value="LPD29"/>
</dbReference>
<comment type="caution">
    <text evidence="3">The sequence shown here is derived from an EMBL/GenBank/DDBJ whole genome shotgun (WGS) entry which is preliminary data.</text>
</comment>
<dbReference type="EMBL" id="JRNJ01000022">
    <property type="protein sequence ID" value="KGF29975.1"/>
    <property type="molecule type" value="Genomic_DNA"/>
</dbReference>
<organism evidence="3 4">
    <name type="scientific">Prevotella histicola JCM 15637 = DNF00424</name>
    <dbReference type="NCBI Taxonomy" id="1236504"/>
    <lineage>
        <taxon>Bacteria</taxon>
        <taxon>Pseudomonadati</taxon>
        <taxon>Bacteroidota</taxon>
        <taxon>Bacteroidia</taxon>
        <taxon>Bacteroidales</taxon>
        <taxon>Prevotellaceae</taxon>
        <taxon>Prevotella</taxon>
    </lineage>
</organism>
<keyword evidence="1" id="KW-0175">Coiled coil</keyword>
<feature type="domain" description="Large polyvalent protein associated" evidence="2">
    <location>
        <begin position="318"/>
        <end position="384"/>
    </location>
</feature>
<name>A0AAW3FI42_9BACT</name>